<gene>
    <name evidence="6" type="ORF">APLA_LOCUS16766</name>
</gene>
<evidence type="ECO:0000256" key="3">
    <source>
        <dbReference type="PIRSR" id="PIRSR623088-3"/>
    </source>
</evidence>
<name>A0A8S1BKE7_ARCPL</name>
<reference evidence="6 7" key="1">
    <citation type="submission" date="2020-04" db="EMBL/GenBank/DDBJ databases">
        <authorList>
            <person name="Wallbank WR R."/>
            <person name="Pardo Diaz C."/>
            <person name="Kozak K."/>
            <person name="Martin S."/>
            <person name="Jiggins C."/>
            <person name="Moest M."/>
            <person name="Warren A I."/>
            <person name="Byers J.R.P. K."/>
            <person name="Montejo-Kovacevich G."/>
            <person name="Yen C E."/>
        </authorList>
    </citation>
    <scope>NUCLEOTIDE SEQUENCE [LARGE SCALE GENOMIC DNA]</scope>
</reference>
<dbReference type="OrthoDB" id="189220at2759"/>
<feature type="compositionally biased region" description="Basic and acidic residues" evidence="4">
    <location>
        <begin position="569"/>
        <end position="585"/>
    </location>
</feature>
<dbReference type="PRINTS" id="PR00387">
    <property type="entry name" value="PDIESTERASE1"/>
</dbReference>
<dbReference type="Proteomes" id="UP000494106">
    <property type="component" value="Unassembled WGS sequence"/>
</dbReference>
<dbReference type="EMBL" id="CADEBC010000602">
    <property type="protein sequence ID" value="CAB3258916.1"/>
    <property type="molecule type" value="Genomic_DNA"/>
</dbReference>
<keyword evidence="7" id="KW-1185">Reference proteome</keyword>
<dbReference type="PANTHER" id="PTHR11347">
    <property type="entry name" value="CYCLIC NUCLEOTIDE PHOSPHODIESTERASE"/>
    <property type="match status" value="1"/>
</dbReference>
<dbReference type="SUPFAM" id="SSF109604">
    <property type="entry name" value="HD-domain/PDEase-like"/>
    <property type="match status" value="1"/>
</dbReference>
<organism evidence="6 7">
    <name type="scientific">Arctia plantaginis</name>
    <name type="common">Wood tiger moth</name>
    <name type="synonym">Phalaena plantaginis</name>
    <dbReference type="NCBI Taxonomy" id="874455"/>
    <lineage>
        <taxon>Eukaryota</taxon>
        <taxon>Metazoa</taxon>
        <taxon>Ecdysozoa</taxon>
        <taxon>Arthropoda</taxon>
        <taxon>Hexapoda</taxon>
        <taxon>Insecta</taxon>
        <taxon>Pterygota</taxon>
        <taxon>Neoptera</taxon>
        <taxon>Endopterygota</taxon>
        <taxon>Lepidoptera</taxon>
        <taxon>Glossata</taxon>
        <taxon>Ditrysia</taxon>
        <taxon>Noctuoidea</taxon>
        <taxon>Erebidae</taxon>
        <taxon>Arctiinae</taxon>
        <taxon>Arctia</taxon>
    </lineage>
</organism>
<accession>A0A8S1BKE7</accession>
<feature type="domain" description="PDEase" evidence="5">
    <location>
        <begin position="1"/>
        <end position="115"/>
    </location>
</feature>
<dbReference type="GO" id="GO:0046872">
    <property type="term" value="F:metal ion binding"/>
    <property type="evidence" value="ECO:0007669"/>
    <property type="project" value="UniProtKB-KW"/>
</dbReference>
<dbReference type="GO" id="GO:0004114">
    <property type="term" value="F:3',5'-cyclic-nucleotide phosphodiesterase activity"/>
    <property type="evidence" value="ECO:0007669"/>
    <property type="project" value="InterPro"/>
</dbReference>
<feature type="compositionally biased region" description="Acidic residues" evidence="4">
    <location>
        <begin position="586"/>
        <end position="597"/>
    </location>
</feature>
<keyword evidence="2" id="KW-0378">Hydrolase</keyword>
<proteinExistence type="predicted"/>
<comment type="caution">
    <text evidence="6">The sequence shown here is derived from an EMBL/GenBank/DDBJ whole genome shotgun (WGS) entry which is preliminary data.</text>
</comment>
<evidence type="ECO:0000256" key="1">
    <source>
        <dbReference type="ARBA" id="ARBA00022723"/>
    </source>
</evidence>
<keyword evidence="1 3" id="KW-0479">Metal-binding</keyword>
<evidence type="ECO:0000313" key="7">
    <source>
        <dbReference type="Proteomes" id="UP000494106"/>
    </source>
</evidence>
<dbReference type="PROSITE" id="PS51845">
    <property type="entry name" value="PDEASE_I_2"/>
    <property type="match status" value="1"/>
</dbReference>
<dbReference type="Gene3D" id="1.10.1300.10">
    <property type="entry name" value="3'5'-cyclic nucleotide phosphodiesterase, catalytic domain"/>
    <property type="match status" value="1"/>
</dbReference>
<dbReference type="AlphaFoldDB" id="A0A8S1BKE7"/>
<dbReference type="InterPro" id="IPR023088">
    <property type="entry name" value="PDEase"/>
</dbReference>
<dbReference type="InterPro" id="IPR036971">
    <property type="entry name" value="PDEase_catalytic_dom_sf"/>
</dbReference>
<evidence type="ECO:0000256" key="4">
    <source>
        <dbReference type="SAM" id="MobiDB-lite"/>
    </source>
</evidence>
<protein>
    <recommendedName>
        <fullName evidence="5">PDEase domain-containing protein</fullName>
    </recommendedName>
</protein>
<feature type="region of interest" description="Disordered" evidence="4">
    <location>
        <begin position="533"/>
        <end position="597"/>
    </location>
</feature>
<evidence type="ECO:0000313" key="6">
    <source>
        <dbReference type="EMBL" id="CAB3258916.1"/>
    </source>
</evidence>
<sequence length="758" mass="84929">MTKADHRHLVLQIALKCADISNPCRPWEISRKWSLKVCEEFFRQGDYERKLNLPVTALCDRHTTSIPKIQTGFFKFVVTPLIKEWDRFLKNDLSSQMLNNLLYNQNKWDTLVAEELAEETRTEISEADIVDDDLDTCSGTNISDSSELLLPPRRSSLNPAKSGALKEQLRRFSVPLNVFQDSKFKTRGDKSRASSMVDPQKAEIASTAGSEHSIHSQLSVRGQCEHTHEKPEKVLSTEKLLPDSSIASITTSVQATRLNTVIKGGGTWKLVRQQTFPPLEPARDHYRVSRSLHTSNEDAISRLKADLPTFDLAAYLKEGKFSYLFTRLDNDKTDNTADATHSNIELQEPQRNVRKEYDTKKKESTAVGSQLRDNLTSVQLGGLDSDHLLRRRKSMPTDVVSFVPKDKTVREVTAALPHFLRCTVSGKDSWTRRRGSAPSPIAPSELRGLASLGSLRHSVNGGRRKPSPVVTCQQWQAKANYSVQERTFQHLPRRSSLPVELEPKEAHKNLEYEDMDLVDDELLLVLDQNVSLIGDDTDYDGDVDDDDQEDDDPNPELQPVSTQENLSVPKEENLPGPNEDQKNPEYELEDPENDPVDDEISEIDEALFYQKYGHNIGLENMRTLDFGKIHGLDTDDDDDDDFDIDDEDIDIDVDGDNDDINMGYGNIGHNANIDNDVNIGIGNNVNIDNDVNVGIGNNVNIDNDVNVGIGNNVNIDNDVNGGIGNNVDIDNDDDSDTDITSSELDELSSIHIKRANSM</sequence>
<dbReference type="InterPro" id="IPR002073">
    <property type="entry name" value="PDEase_catalytic_dom"/>
</dbReference>
<dbReference type="Pfam" id="PF00233">
    <property type="entry name" value="PDEase_I"/>
    <property type="match status" value="1"/>
</dbReference>
<dbReference type="GO" id="GO:0007165">
    <property type="term" value="P:signal transduction"/>
    <property type="evidence" value="ECO:0007669"/>
    <property type="project" value="InterPro"/>
</dbReference>
<feature type="compositionally biased region" description="Acidic residues" evidence="4">
    <location>
        <begin position="535"/>
        <end position="554"/>
    </location>
</feature>
<evidence type="ECO:0000259" key="5">
    <source>
        <dbReference type="PROSITE" id="PS51845"/>
    </source>
</evidence>
<feature type="binding site" evidence="3">
    <location>
        <position position="19"/>
    </location>
    <ligand>
        <name>Zn(2+)</name>
        <dbReference type="ChEBI" id="CHEBI:29105"/>
        <label>1</label>
    </ligand>
</feature>
<evidence type="ECO:0000256" key="2">
    <source>
        <dbReference type="ARBA" id="ARBA00022801"/>
    </source>
</evidence>